<evidence type="ECO:0000313" key="9">
    <source>
        <dbReference type="EMBL" id="MST74819.1"/>
    </source>
</evidence>
<evidence type="ECO:0000256" key="7">
    <source>
        <dbReference type="SAM" id="MobiDB-lite"/>
    </source>
</evidence>
<keyword evidence="3 8" id="KW-1133">Transmembrane helix</keyword>
<evidence type="ECO:0000313" key="10">
    <source>
        <dbReference type="Proteomes" id="UP000474024"/>
    </source>
</evidence>
<name>A0A6L5YS73_9FIRM</name>
<accession>A0A6L5YS73</accession>
<reference evidence="9 10" key="1">
    <citation type="submission" date="2019-08" db="EMBL/GenBank/DDBJ databases">
        <title>In-depth cultivation of the pig gut microbiome towards novel bacterial diversity and tailored functional studies.</title>
        <authorList>
            <person name="Wylensek D."/>
            <person name="Hitch T.C.A."/>
            <person name="Clavel T."/>
        </authorList>
    </citation>
    <scope>NUCLEOTIDE SEQUENCE [LARGE SCALE GENOMIC DNA]</scope>
    <source>
        <strain evidence="9 10">MUC/MUC-530-WT-4D</strain>
    </source>
</reference>
<dbReference type="PANTHER" id="PTHR30518">
    <property type="entry name" value="ENDOLYTIC MUREIN TRANSGLYCOSYLASE"/>
    <property type="match status" value="1"/>
</dbReference>
<evidence type="ECO:0000256" key="2">
    <source>
        <dbReference type="ARBA" id="ARBA00022692"/>
    </source>
</evidence>
<dbReference type="AlphaFoldDB" id="A0A6L5YS73"/>
<dbReference type="PANTHER" id="PTHR30518:SF2">
    <property type="entry name" value="ENDOLYTIC MUREIN TRANSGLYCOSYLASE"/>
    <property type="match status" value="1"/>
</dbReference>
<evidence type="ECO:0000256" key="3">
    <source>
        <dbReference type="ARBA" id="ARBA00022989"/>
    </source>
</evidence>
<keyword evidence="5 9" id="KW-0456">Lyase</keyword>
<dbReference type="GO" id="GO:0071555">
    <property type="term" value="P:cell wall organization"/>
    <property type="evidence" value="ECO:0007669"/>
    <property type="project" value="UniProtKB-KW"/>
</dbReference>
<gene>
    <name evidence="9" type="ORF">FYJ75_07205</name>
</gene>
<proteinExistence type="predicted"/>
<sequence length="144" mass="16232">MNINKLLFRFIKIAFTLMIVLLIVYVFIRLGTTAYDFGYRVFTESAMEEEPGTDVLVQVKSGMSGKELGQLLEKKGLVRDANLFYLQLRLSAYNNRIHSGTYTLNTSMTPKEMIVEMAQADSDTEQTEDTQEPEVATEVTTGGE</sequence>
<keyword evidence="10" id="KW-1185">Reference proteome</keyword>
<feature type="compositionally biased region" description="Acidic residues" evidence="7">
    <location>
        <begin position="122"/>
        <end position="132"/>
    </location>
</feature>
<comment type="caution">
    <text evidence="9">The sequence shown here is derived from an EMBL/GenBank/DDBJ whole genome shotgun (WGS) entry which is preliminary data.</text>
</comment>
<evidence type="ECO:0000256" key="1">
    <source>
        <dbReference type="ARBA" id="ARBA00022475"/>
    </source>
</evidence>
<dbReference type="GO" id="GO:0016829">
    <property type="term" value="F:lyase activity"/>
    <property type="evidence" value="ECO:0007669"/>
    <property type="project" value="UniProtKB-KW"/>
</dbReference>
<keyword evidence="2 8" id="KW-0812">Transmembrane</keyword>
<feature type="region of interest" description="Disordered" evidence="7">
    <location>
        <begin position="119"/>
        <end position="144"/>
    </location>
</feature>
<dbReference type="Pfam" id="PF02618">
    <property type="entry name" value="YceG"/>
    <property type="match status" value="1"/>
</dbReference>
<dbReference type="EMBL" id="VUNI01000010">
    <property type="protein sequence ID" value="MST74819.1"/>
    <property type="molecule type" value="Genomic_DNA"/>
</dbReference>
<dbReference type="Gene3D" id="3.30.1490.480">
    <property type="entry name" value="Endolytic murein transglycosylase"/>
    <property type="match status" value="1"/>
</dbReference>
<evidence type="ECO:0000256" key="5">
    <source>
        <dbReference type="ARBA" id="ARBA00023239"/>
    </source>
</evidence>
<evidence type="ECO:0000256" key="8">
    <source>
        <dbReference type="SAM" id="Phobius"/>
    </source>
</evidence>
<keyword evidence="4 8" id="KW-0472">Membrane</keyword>
<dbReference type="InterPro" id="IPR003770">
    <property type="entry name" value="MLTG-like"/>
</dbReference>
<dbReference type="Proteomes" id="UP000474024">
    <property type="component" value="Unassembled WGS sequence"/>
</dbReference>
<keyword evidence="1" id="KW-1003">Cell membrane</keyword>
<organism evidence="9 10">
    <name type="scientific">Roseburia porci</name>
    <dbReference type="NCBI Taxonomy" id="2605790"/>
    <lineage>
        <taxon>Bacteria</taxon>
        <taxon>Bacillati</taxon>
        <taxon>Bacillota</taxon>
        <taxon>Clostridia</taxon>
        <taxon>Lachnospirales</taxon>
        <taxon>Lachnospiraceae</taxon>
        <taxon>Roseburia</taxon>
    </lineage>
</organism>
<feature type="transmembrane region" description="Helical" evidence="8">
    <location>
        <begin position="6"/>
        <end position="28"/>
    </location>
</feature>
<dbReference type="RefSeq" id="WP_154429787.1">
    <property type="nucleotide sequence ID" value="NZ_VUNI01000010.1"/>
</dbReference>
<evidence type="ECO:0000256" key="4">
    <source>
        <dbReference type="ARBA" id="ARBA00023136"/>
    </source>
</evidence>
<evidence type="ECO:0000256" key="6">
    <source>
        <dbReference type="ARBA" id="ARBA00023316"/>
    </source>
</evidence>
<protein>
    <submittedName>
        <fullName evidence="9">Aminodeoxychorismate lyase</fullName>
    </submittedName>
</protein>
<keyword evidence="6" id="KW-0961">Cell wall biogenesis/degradation</keyword>